<keyword evidence="2" id="KW-0812">Transmembrane</keyword>
<evidence type="ECO:0000313" key="4">
    <source>
        <dbReference type="Proteomes" id="UP000026962"/>
    </source>
</evidence>
<name>A0A0E0LTX2_ORYPU</name>
<keyword evidence="4" id="KW-1185">Reference proteome</keyword>
<feature type="region of interest" description="Disordered" evidence="1">
    <location>
        <begin position="1"/>
        <end position="38"/>
    </location>
</feature>
<protein>
    <submittedName>
        <fullName evidence="3">Uncharacterized protein</fullName>
    </submittedName>
</protein>
<dbReference type="HOGENOM" id="CLU_2310708_0_0_1"/>
<feature type="transmembrane region" description="Helical" evidence="2">
    <location>
        <begin position="55"/>
        <end position="79"/>
    </location>
</feature>
<sequence>MGHLPPAPPRVVAKADPGAFDSPHPCPSTGHRREVLDPVGGRVTSPKVGAAAATIPFLILLSSPGGFIWIWIVFIYMSIRAFASTWMMGAARGAWTFLRK</sequence>
<reference evidence="3" key="1">
    <citation type="submission" date="2015-04" db="UniProtKB">
        <authorList>
            <consortium name="EnsemblPlants"/>
        </authorList>
    </citation>
    <scope>IDENTIFICATION</scope>
</reference>
<keyword evidence="2" id="KW-1133">Transmembrane helix</keyword>
<dbReference type="Proteomes" id="UP000026962">
    <property type="component" value="Chromosome 8"/>
</dbReference>
<reference evidence="3" key="2">
    <citation type="submission" date="2018-05" db="EMBL/GenBank/DDBJ databases">
        <title>OpunRS2 (Oryza punctata Reference Sequence Version 2).</title>
        <authorList>
            <person name="Zhang J."/>
            <person name="Kudrna D."/>
            <person name="Lee S."/>
            <person name="Talag J."/>
            <person name="Welchert J."/>
            <person name="Wing R.A."/>
        </authorList>
    </citation>
    <scope>NUCLEOTIDE SEQUENCE [LARGE SCALE GENOMIC DNA]</scope>
</reference>
<dbReference type="EnsemblPlants" id="OPUNC08G10310.1">
    <property type="protein sequence ID" value="OPUNC08G10310.1"/>
    <property type="gene ID" value="OPUNC08G10310"/>
</dbReference>
<proteinExistence type="predicted"/>
<evidence type="ECO:0000313" key="3">
    <source>
        <dbReference type="EnsemblPlants" id="OPUNC08G10310.1"/>
    </source>
</evidence>
<dbReference type="Gramene" id="OPUNC08G10310.1">
    <property type="protein sequence ID" value="OPUNC08G10310.1"/>
    <property type="gene ID" value="OPUNC08G10310"/>
</dbReference>
<evidence type="ECO:0000256" key="1">
    <source>
        <dbReference type="SAM" id="MobiDB-lite"/>
    </source>
</evidence>
<dbReference type="AlphaFoldDB" id="A0A0E0LTX2"/>
<keyword evidence="2" id="KW-0472">Membrane</keyword>
<accession>A0A0E0LTX2</accession>
<evidence type="ECO:0000256" key="2">
    <source>
        <dbReference type="SAM" id="Phobius"/>
    </source>
</evidence>
<organism evidence="3">
    <name type="scientific">Oryza punctata</name>
    <name type="common">Red rice</name>
    <dbReference type="NCBI Taxonomy" id="4537"/>
    <lineage>
        <taxon>Eukaryota</taxon>
        <taxon>Viridiplantae</taxon>
        <taxon>Streptophyta</taxon>
        <taxon>Embryophyta</taxon>
        <taxon>Tracheophyta</taxon>
        <taxon>Spermatophyta</taxon>
        <taxon>Magnoliopsida</taxon>
        <taxon>Liliopsida</taxon>
        <taxon>Poales</taxon>
        <taxon>Poaceae</taxon>
        <taxon>BOP clade</taxon>
        <taxon>Oryzoideae</taxon>
        <taxon>Oryzeae</taxon>
        <taxon>Oryzinae</taxon>
        <taxon>Oryza</taxon>
    </lineage>
</organism>